<evidence type="ECO:0000313" key="2">
    <source>
        <dbReference type="Proteomes" id="UP001431783"/>
    </source>
</evidence>
<keyword evidence="2" id="KW-1185">Reference proteome</keyword>
<dbReference type="AlphaFoldDB" id="A0AAW1V8N5"/>
<evidence type="ECO:0000313" key="1">
    <source>
        <dbReference type="EMBL" id="KAK9889783.1"/>
    </source>
</evidence>
<reference evidence="1 2" key="1">
    <citation type="submission" date="2023-03" db="EMBL/GenBank/DDBJ databases">
        <title>Genome insight into feeding habits of ladybird beetles.</title>
        <authorList>
            <person name="Li H.-S."/>
            <person name="Huang Y.-H."/>
            <person name="Pang H."/>
        </authorList>
    </citation>
    <scope>NUCLEOTIDE SEQUENCE [LARGE SCALE GENOMIC DNA]</scope>
    <source>
        <strain evidence="1">SYSU_2023b</strain>
        <tissue evidence="1">Whole body</tissue>
    </source>
</reference>
<organism evidence="1 2">
    <name type="scientific">Henosepilachna vigintioctopunctata</name>
    <dbReference type="NCBI Taxonomy" id="420089"/>
    <lineage>
        <taxon>Eukaryota</taxon>
        <taxon>Metazoa</taxon>
        <taxon>Ecdysozoa</taxon>
        <taxon>Arthropoda</taxon>
        <taxon>Hexapoda</taxon>
        <taxon>Insecta</taxon>
        <taxon>Pterygota</taxon>
        <taxon>Neoptera</taxon>
        <taxon>Endopterygota</taxon>
        <taxon>Coleoptera</taxon>
        <taxon>Polyphaga</taxon>
        <taxon>Cucujiformia</taxon>
        <taxon>Coccinelloidea</taxon>
        <taxon>Coccinellidae</taxon>
        <taxon>Epilachninae</taxon>
        <taxon>Epilachnini</taxon>
        <taxon>Henosepilachna</taxon>
    </lineage>
</organism>
<dbReference type="InterPro" id="IPR003448">
    <property type="entry name" value="Mopterin_biosynth_MoaE"/>
</dbReference>
<protein>
    <recommendedName>
        <fullName evidence="3">Molybdopterin synthase catalytic subunit</fullName>
    </recommendedName>
</protein>
<dbReference type="InterPro" id="IPR036563">
    <property type="entry name" value="MoaE_sf"/>
</dbReference>
<gene>
    <name evidence="1" type="ORF">WA026_007160</name>
</gene>
<dbReference type="Pfam" id="PF02391">
    <property type="entry name" value="MoaE"/>
    <property type="match status" value="1"/>
</dbReference>
<sequence>MNYLKFTIDKLSVEDVLELVESSSCSPVSVSTDSPSGNFENKNVSSLLCETYEEKALKTLTDLCHGIRNQWQSVENIAIYHRVGRVPLKEVSFIIAVSSPHGADAIKAINSCTEQLKNLVPIWEKEMYEEDSTEWKENKDSLHSKPKPKRRKINLEQKVVVPYVPAHFQLIHATKAELHRRIEAFQKMKRNEVNVKNIAEFCTVDRSSEFICARIDSTMKSRTDSKGHVQVDRVLDTEYRRDQFSSKNFTKYIPPNGVGERLQNIETPLSFDKPVPIDIYRRIKLFEGRMLHLESISPEYAHFWDKVNTIYPKPIKKKKFSIEEIDALIKDLENQID</sequence>
<proteinExistence type="predicted"/>
<name>A0AAW1V8N5_9CUCU</name>
<dbReference type="Gene3D" id="3.90.1170.40">
    <property type="entry name" value="Molybdopterin biosynthesis MoaE subunit"/>
    <property type="match status" value="1"/>
</dbReference>
<evidence type="ECO:0008006" key="3">
    <source>
        <dbReference type="Google" id="ProtNLM"/>
    </source>
</evidence>
<dbReference type="PANTHER" id="PTHR23404">
    <property type="entry name" value="MOLYBDOPTERIN SYNTHASE RELATED"/>
    <property type="match status" value="1"/>
</dbReference>
<comment type="caution">
    <text evidence="1">The sequence shown here is derived from an EMBL/GenBank/DDBJ whole genome shotgun (WGS) entry which is preliminary data.</text>
</comment>
<accession>A0AAW1V8N5</accession>
<dbReference type="Proteomes" id="UP001431783">
    <property type="component" value="Unassembled WGS sequence"/>
</dbReference>
<dbReference type="EMBL" id="JARQZJ010000123">
    <property type="protein sequence ID" value="KAK9889783.1"/>
    <property type="molecule type" value="Genomic_DNA"/>
</dbReference>
<dbReference type="CDD" id="cd00756">
    <property type="entry name" value="MoaE"/>
    <property type="match status" value="1"/>
</dbReference>
<dbReference type="SUPFAM" id="SSF54690">
    <property type="entry name" value="Molybdopterin synthase subunit MoaE"/>
    <property type="match status" value="1"/>
</dbReference>
<dbReference type="GO" id="GO:0006777">
    <property type="term" value="P:Mo-molybdopterin cofactor biosynthetic process"/>
    <property type="evidence" value="ECO:0007669"/>
    <property type="project" value="InterPro"/>
</dbReference>